<organism evidence="2 3">
    <name type="scientific">Tribolium castaneum</name>
    <name type="common">Red flour beetle</name>
    <dbReference type="NCBI Taxonomy" id="7070"/>
    <lineage>
        <taxon>Eukaryota</taxon>
        <taxon>Metazoa</taxon>
        <taxon>Ecdysozoa</taxon>
        <taxon>Arthropoda</taxon>
        <taxon>Hexapoda</taxon>
        <taxon>Insecta</taxon>
        <taxon>Pterygota</taxon>
        <taxon>Neoptera</taxon>
        <taxon>Endopterygota</taxon>
        <taxon>Coleoptera</taxon>
        <taxon>Polyphaga</taxon>
        <taxon>Cucujiformia</taxon>
        <taxon>Tenebrionidae</taxon>
        <taxon>Tenebrionidae incertae sedis</taxon>
        <taxon>Tribolium</taxon>
    </lineage>
</organism>
<dbReference type="EMBL" id="KQ971357">
    <property type="protein sequence ID" value="EFA08360.1"/>
    <property type="molecule type" value="Genomic_DNA"/>
</dbReference>
<dbReference type="InParanoid" id="D6WUL8"/>
<reference evidence="2 3" key="1">
    <citation type="journal article" date="2008" name="Nature">
        <title>The genome of the model beetle and pest Tribolium castaneum.</title>
        <authorList>
            <consortium name="Tribolium Genome Sequencing Consortium"/>
            <person name="Richards S."/>
            <person name="Gibbs R.A."/>
            <person name="Weinstock G.M."/>
            <person name="Brown S.J."/>
            <person name="Denell R."/>
            <person name="Beeman R.W."/>
            <person name="Gibbs R."/>
            <person name="Beeman R.W."/>
            <person name="Brown S.J."/>
            <person name="Bucher G."/>
            <person name="Friedrich M."/>
            <person name="Grimmelikhuijzen C.J."/>
            <person name="Klingler M."/>
            <person name="Lorenzen M."/>
            <person name="Richards S."/>
            <person name="Roth S."/>
            <person name="Schroder R."/>
            <person name="Tautz D."/>
            <person name="Zdobnov E.M."/>
            <person name="Muzny D."/>
            <person name="Gibbs R.A."/>
            <person name="Weinstock G.M."/>
            <person name="Attaway T."/>
            <person name="Bell S."/>
            <person name="Buhay C.J."/>
            <person name="Chandrabose M.N."/>
            <person name="Chavez D."/>
            <person name="Clerk-Blankenburg K.P."/>
            <person name="Cree A."/>
            <person name="Dao M."/>
            <person name="Davis C."/>
            <person name="Chacko J."/>
            <person name="Dinh H."/>
            <person name="Dugan-Rocha S."/>
            <person name="Fowler G."/>
            <person name="Garner T.T."/>
            <person name="Garnes J."/>
            <person name="Gnirke A."/>
            <person name="Hawes A."/>
            <person name="Hernandez J."/>
            <person name="Hines S."/>
            <person name="Holder M."/>
            <person name="Hume J."/>
            <person name="Jhangiani S.N."/>
            <person name="Joshi V."/>
            <person name="Khan Z.M."/>
            <person name="Jackson L."/>
            <person name="Kovar C."/>
            <person name="Kowis A."/>
            <person name="Lee S."/>
            <person name="Lewis L.R."/>
            <person name="Margolis J."/>
            <person name="Morgan M."/>
            <person name="Nazareth L.V."/>
            <person name="Nguyen N."/>
            <person name="Okwuonu G."/>
            <person name="Parker D."/>
            <person name="Richards S."/>
            <person name="Ruiz S.J."/>
            <person name="Santibanez J."/>
            <person name="Savard J."/>
            <person name="Scherer S.E."/>
            <person name="Schneider B."/>
            <person name="Sodergren E."/>
            <person name="Tautz D."/>
            <person name="Vattahil S."/>
            <person name="Villasana D."/>
            <person name="White C.S."/>
            <person name="Wright R."/>
            <person name="Park Y."/>
            <person name="Beeman R.W."/>
            <person name="Lord J."/>
            <person name="Oppert B."/>
            <person name="Lorenzen M."/>
            <person name="Brown S."/>
            <person name="Wang L."/>
            <person name="Savard J."/>
            <person name="Tautz D."/>
            <person name="Richards S."/>
            <person name="Weinstock G."/>
            <person name="Gibbs R.A."/>
            <person name="Liu Y."/>
            <person name="Worley K."/>
            <person name="Weinstock G."/>
            <person name="Elsik C.G."/>
            <person name="Reese J.T."/>
            <person name="Elhaik E."/>
            <person name="Landan G."/>
            <person name="Graur D."/>
            <person name="Arensburger P."/>
            <person name="Atkinson P."/>
            <person name="Beeman R.W."/>
            <person name="Beidler J."/>
            <person name="Brown S.J."/>
            <person name="Demuth J.P."/>
            <person name="Drury D.W."/>
            <person name="Du Y.Z."/>
            <person name="Fujiwara H."/>
            <person name="Lorenzen M."/>
            <person name="Maselli V."/>
            <person name="Osanai M."/>
            <person name="Park Y."/>
            <person name="Robertson H.M."/>
            <person name="Tu Z."/>
            <person name="Wang J.J."/>
            <person name="Wang S."/>
            <person name="Richards S."/>
            <person name="Song H."/>
            <person name="Zhang L."/>
            <person name="Sodergren E."/>
            <person name="Werner D."/>
            <person name="Stanke M."/>
            <person name="Morgenstern B."/>
            <person name="Solovyev V."/>
            <person name="Kosarev P."/>
            <person name="Brown G."/>
            <person name="Chen H.C."/>
            <person name="Ermolaeva O."/>
            <person name="Hlavina W."/>
            <person name="Kapustin Y."/>
            <person name="Kiryutin B."/>
            <person name="Kitts P."/>
            <person name="Maglott D."/>
            <person name="Pruitt K."/>
            <person name="Sapojnikov V."/>
            <person name="Souvorov A."/>
            <person name="Mackey A.J."/>
            <person name="Waterhouse R.M."/>
            <person name="Wyder S."/>
            <person name="Zdobnov E.M."/>
            <person name="Zdobnov E.M."/>
            <person name="Wyder S."/>
            <person name="Kriventseva E.V."/>
            <person name="Kadowaki T."/>
            <person name="Bork P."/>
            <person name="Aranda M."/>
            <person name="Bao R."/>
            <person name="Beermann A."/>
            <person name="Berns N."/>
            <person name="Bolognesi R."/>
            <person name="Bonneton F."/>
            <person name="Bopp D."/>
            <person name="Brown S.J."/>
            <person name="Bucher G."/>
            <person name="Butts T."/>
            <person name="Chaumot A."/>
            <person name="Denell R.E."/>
            <person name="Ferrier D.E."/>
            <person name="Friedrich M."/>
            <person name="Gordon C.M."/>
            <person name="Jindra M."/>
            <person name="Klingler M."/>
            <person name="Lan Q."/>
            <person name="Lattorff H.M."/>
            <person name="Laudet V."/>
            <person name="von Levetsow C."/>
            <person name="Liu Z."/>
            <person name="Lutz R."/>
            <person name="Lynch J.A."/>
            <person name="da Fonseca R.N."/>
            <person name="Posnien N."/>
            <person name="Reuter R."/>
            <person name="Roth S."/>
            <person name="Savard J."/>
            <person name="Schinko J.B."/>
            <person name="Schmitt C."/>
            <person name="Schoppmeier M."/>
            <person name="Schroder R."/>
            <person name="Shippy T.D."/>
            <person name="Simonnet F."/>
            <person name="Marques-Souza H."/>
            <person name="Tautz D."/>
            <person name="Tomoyasu Y."/>
            <person name="Trauner J."/>
            <person name="Van der Zee M."/>
            <person name="Vervoort M."/>
            <person name="Wittkopp N."/>
            <person name="Wimmer E.A."/>
            <person name="Yang X."/>
            <person name="Jones A.K."/>
            <person name="Sattelle D.B."/>
            <person name="Ebert P.R."/>
            <person name="Nelson D."/>
            <person name="Scott J.G."/>
            <person name="Beeman R.W."/>
            <person name="Muthukrishnan S."/>
            <person name="Kramer K.J."/>
            <person name="Arakane Y."/>
            <person name="Beeman R.W."/>
            <person name="Zhu Q."/>
            <person name="Hogenkamp D."/>
            <person name="Dixit R."/>
            <person name="Oppert B."/>
            <person name="Jiang H."/>
            <person name="Zou Z."/>
            <person name="Marshall J."/>
            <person name="Elpidina E."/>
            <person name="Vinokurov K."/>
            <person name="Oppert C."/>
            <person name="Zou Z."/>
            <person name="Evans J."/>
            <person name="Lu Z."/>
            <person name="Zhao P."/>
            <person name="Sumathipala N."/>
            <person name="Altincicek B."/>
            <person name="Vilcinskas A."/>
            <person name="Williams M."/>
            <person name="Hultmark D."/>
            <person name="Hetru C."/>
            <person name="Jiang H."/>
            <person name="Grimmelikhuijzen C.J."/>
            <person name="Hauser F."/>
            <person name="Cazzamali G."/>
            <person name="Williamson M."/>
            <person name="Park Y."/>
            <person name="Li B."/>
            <person name="Tanaka Y."/>
            <person name="Predel R."/>
            <person name="Neupert S."/>
            <person name="Schachtner J."/>
            <person name="Verleyen P."/>
            <person name="Raible F."/>
            <person name="Bork P."/>
            <person name="Friedrich M."/>
            <person name="Walden K.K."/>
            <person name="Robertson H.M."/>
            <person name="Angeli S."/>
            <person name="Foret S."/>
            <person name="Bucher G."/>
            <person name="Schuetz S."/>
            <person name="Maleszka R."/>
            <person name="Wimmer E.A."/>
            <person name="Beeman R.W."/>
            <person name="Lorenzen M."/>
            <person name="Tomoyasu Y."/>
            <person name="Miller S.C."/>
            <person name="Grossmann D."/>
            <person name="Bucher G."/>
        </authorList>
    </citation>
    <scope>NUCLEOTIDE SEQUENCE [LARGE SCALE GENOMIC DNA]</scope>
    <source>
        <strain evidence="2 3">Georgia GA2</strain>
    </source>
</reference>
<reference evidence="2 3" key="2">
    <citation type="journal article" date="2010" name="Nucleic Acids Res.">
        <title>BeetleBase in 2010: revisions to provide comprehensive genomic information for Tribolium castaneum.</title>
        <authorList>
            <person name="Kim H.S."/>
            <person name="Murphy T."/>
            <person name="Xia J."/>
            <person name="Caragea D."/>
            <person name="Park Y."/>
            <person name="Beeman R.W."/>
            <person name="Lorenzen M.D."/>
            <person name="Butcher S."/>
            <person name="Manak J.R."/>
            <person name="Brown S.J."/>
        </authorList>
    </citation>
    <scope>GENOME REANNOTATION</scope>
    <source>
        <strain evidence="2 3">Georgia GA2</strain>
    </source>
</reference>
<keyword evidence="1" id="KW-1133">Transmembrane helix</keyword>
<keyword evidence="1" id="KW-0812">Transmembrane</keyword>
<dbReference type="Proteomes" id="UP000007266">
    <property type="component" value="Linkage group 8"/>
</dbReference>
<feature type="transmembrane region" description="Helical" evidence="1">
    <location>
        <begin position="42"/>
        <end position="64"/>
    </location>
</feature>
<dbReference type="AlphaFoldDB" id="D6WUL8"/>
<sequence>MAYNNTRTYILIPADDIALLPVTCIQIAAITSALCRRVESCYYAFIDWKGAVLLSLAFWPILIFPPRFD</sequence>
<evidence type="ECO:0000313" key="2">
    <source>
        <dbReference type="EMBL" id="EFA08360.1"/>
    </source>
</evidence>
<evidence type="ECO:0000256" key="1">
    <source>
        <dbReference type="SAM" id="Phobius"/>
    </source>
</evidence>
<keyword evidence="3" id="KW-1185">Reference proteome</keyword>
<evidence type="ECO:0000313" key="3">
    <source>
        <dbReference type="Proteomes" id="UP000007266"/>
    </source>
</evidence>
<keyword evidence="1" id="KW-0472">Membrane</keyword>
<gene>
    <name evidence="2" type="primary">GLEAN_06003</name>
    <name evidence="2" type="ORF">TcasGA2_TC006003</name>
</gene>
<name>D6WUL8_TRICA</name>
<dbReference type="HOGENOM" id="CLU_2779154_0_0_1"/>
<proteinExistence type="predicted"/>
<accession>D6WUL8</accession>
<protein>
    <submittedName>
        <fullName evidence="2">Uncharacterized protein</fullName>
    </submittedName>
</protein>